<proteinExistence type="predicted"/>
<dbReference type="InterPro" id="IPR036661">
    <property type="entry name" value="Luciferase-like_sf"/>
</dbReference>
<reference evidence="4 5" key="1">
    <citation type="submission" date="2019-03" db="EMBL/GenBank/DDBJ databases">
        <title>Genomic Encyclopedia of Type Strains, Phase IV (KMG-IV): sequencing the most valuable type-strain genomes for metagenomic binning, comparative biology and taxonomic classification.</title>
        <authorList>
            <person name="Goeker M."/>
        </authorList>
    </citation>
    <scope>NUCLEOTIDE SEQUENCE [LARGE SCALE GENOMIC DNA]</scope>
    <source>
        <strain evidence="4 5">DSM 26377</strain>
    </source>
</reference>
<protein>
    <submittedName>
        <fullName evidence="4">Alkanesulfonate monooxygenase SsuD/methylene tetrahydromethanopterin reductase-like flavin-dependent oxidoreductase (Luciferase family)</fullName>
    </submittedName>
</protein>
<evidence type="ECO:0000313" key="5">
    <source>
        <dbReference type="Proteomes" id="UP000295341"/>
    </source>
</evidence>
<feature type="domain" description="Luciferase-like" evidence="3">
    <location>
        <begin position="1"/>
        <end position="300"/>
    </location>
</feature>
<gene>
    <name evidence="4" type="ORF">DFR24_1183</name>
</gene>
<name>A0A4R7PE26_9GAMM</name>
<dbReference type="GO" id="GO:0004497">
    <property type="term" value="F:monooxygenase activity"/>
    <property type="evidence" value="ECO:0007669"/>
    <property type="project" value="UniProtKB-KW"/>
</dbReference>
<dbReference type="PANTHER" id="PTHR30137:SF8">
    <property type="entry name" value="BLR5498 PROTEIN"/>
    <property type="match status" value="1"/>
</dbReference>
<dbReference type="InterPro" id="IPR050766">
    <property type="entry name" value="Bact_Lucif_Oxidored"/>
</dbReference>
<dbReference type="AlphaFoldDB" id="A0A4R7PE26"/>
<dbReference type="Proteomes" id="UP000295341">
    <property type="component" value="Unassembled WGS sequence"/>
</dbReference>
<sequence length="340" mass="38559">MKMGVMFDFRNPKPWRKPNPEFYKSQLDEIVRMEELGFDNCWLTEHHFVEDGYNPATLPVAAAIAARTSRIRIGTFVLLMPFHNPVRLAEDVTSIDILSNGRFDLGVGQGYRAGEFSALKIPRRERAPRMAEGIELVQRLFTEENVTFDGRFTQVENMTIYPRPVQQPSPPIWIGCRTEKATARAARMGFHMMATIGPDPAPSYRAALKEAGRDPSAFNIAQLRMVYTAKTTDQAWEETAPHLHHMLKLYGDWLSEANDAEGDSAMSEIPSPEKLRYSPYAEGMMIGTPDEVARKMEKFRKEYDCSHFVMGTQMPGADPVKATRALELFAKEVMPSFQTK</sequence>
<dbReference type="Pfam" id="PF00296">
    <property type="entry name" value="Bac_luciferase"/>
    <property type="match status" value="1"/>
</dbReference>
<dbReference type="InterPro" id="IPR011251">
    <property type="entry name" value="Luciferase-like_dom"/>
</dbReference>
<dbReference type="GO" id="GO:0016705">
    <property type="term" value="F:oxidoreductase activity, acting on paired donors, with incorporation or reduction of molecular oxygen"/>
    <property type="evidence" value="ECO:0007669"/>
    <property type="project" value="InterPro"/>
</dbReference>
<keyword evidence="5" id="KW-1185">Reference proteome</keyword>
<evidence type="ECO:0000256" key="2">
    <source>
        <dbReference type="ARBA" id="ARBA00023033"/>
    </source>
</evidence>
<keyword evidence="2 4" id="KW-0503">Monooxygenase</keyword>
<keyword evidence="1" id="KW-0560">Oxidoreductase</keyword>
<dbReference type="GO" id="GO:0005829">
    <property type="term" value="C:cytosol"/>
    <property type="evidence" value="ECO:0007669"/>
    <property type="project" value="TreeGrafter"/>
</dbReference>
<organism evidence="4 5">
    <name type="scientific">Panacagrimonas perspica</name>
    <dbReference type="NCBI Taxonomy" id="381431"/>
    <lineage>
        <taxon>Bacteria</taxon>
        <taxon>Pseudomonadati</taxon>
        <taxon>Pseudomonadota</taxon>
        <taxon>Gammaproteobacteria</taxon>
        <taxon>Nevskiales</taxon>
        <taxon>Nevskiaceae</taxon>
        <taxon>Panacagrimonas</taxon>
    </lineage>
</organism>
<dbReference type="PANTHER" id="PTHR30137">
    <property type="entry name" value="LUCIFERASE-LIKE MONOOXYGENASE"/>
    <property type="match status" value="1"/>
</dbReference>
<dbReference type="Gene3D" id="3.20.20.30">
    <property type="entry name" value="Luciferase-like domain"/>
    <property type="match status" value="1"/>
</dbReference>
<dbReference type="SUPFAM" id="SSF51679">
    <property type="entry name" value="Bacterial luciferase-like"/>
    <property type="match status" value="1"/>
</dbReference>
<evidence type="ECO:0000259" key="3">
    <source>
        <dbReference type="Pfam" id="PF00296"/>
    </source>
</evidence>
<evidence type="ECO:0000313" key="4">
    <source>
        <dbReference type="EMBL" id="TDU31801.1"/>
    </source>
</evidence>
<dbReference type="EMBL" id="SOBT01000008">
    <property type="protein sequence ID" value="TDU31801.1"/>
    <property type="molecule type" value="Genomic_DNA"/>
</dbReference>
<comment type="caution">
    <text evidence="4">The sequence shown here is derived from an EMBL/GenBank/DDBJ whole genome shotgun (WGS) entry which is preliminary data.</text>
</comment>
<evidence type="ECO:0000256" key="1">
    <source>
        <dbReference type="ARBA" id="ARBA00023002"/>
    </source>
</evidence>
<accession>A0A4R7PE26</accession>